<name>A0ABC9UFY8_ENTAS</name>
<reference evidence="2" key="1">
    <citation type="submission" date="2013-09" db="EMBL/GenBank/DDBJ databases">
        <title>The Genome Sequence of Enterobacter cloacae BWH 31.</title>
        <authorList>
            <consortium name="The Broad Institute Genomics Platform"/>
            <consortium name="The Broad Institute Genome Sequencing Center for Infectious Disease"/>
            <person name="Murphy C."/>
            <person name="Cosimi L."/>
            <person name="Cerqueira G."/>
            <person name="Feldgarden M."/>
            <person name="Hung D."/>
            <person name="Onderdonk A.B."/>
            <person name="Ferraro M.J."/>
            <person name="Hooper D."/>
            <person name="Dekker J."/>
            <person name="O'Brien T."/>
            <person name="Huang S."/>
            <person name="Quan V."/>
            <person name="Ernst C."/>
            <person name="Delaney M."/>
            <person name="DuBois A."/>
            <person name="Young S.K."/>
            <person name="Zeng Q."/>
            <person name="Gargeya S."/>
            <person name="Fitzgerald M."/>
            <person name="Abouelleil A."/>
            <person name="Alvarado L."/>
            <person name="Berlin A.M."/>
            <person name="Chapman S.B."/>
            <person name="Gainer-Dewar J."/>
            <person name="Goldberg J."/>
            <person name="Gnerre S."/>
            <person name="Griggs A."/>
            <person name="Gujja S."/>
            <person name="Hansen M."/>
            <person name="Howarth C."/>
            <person name="Imamovic A."/>
            <person name="Ireland A."/>
            <person name="Larimer J."/>
            <person name="McCowan C."/>
            <person name="Murphy C."/>
            <person name="Pearson M."/>
            <person name="Poon T.W."/>
            <person name="Priest M."/>
            <person name="Roberts A."/>
            <person name="Saif S."/>
            <person name="Shea T."/>
            <person name="Sykes S."/>
            <person name="Wortman J."/>
            <person name="Nusbaum C."/>
            <person name="Birren B."/>
        </authorList>
    </citation>
    <scope>NUCLEOTIDE SEQUENCE [LARGE SCALE GENOMIC DNA]</scope>
    <source>
        <strain evidence="2">BWH 31</strain>
    </source>
</reference>
<dbReference type="Proteomes" id="UP000017391">
    <property type="component" value="Unassembled WGS sequence"/>
</dbReference>
<comment type="caution">
    <text evidence="1">The sequence shown here is derived from an EMBL/GenBank/DDBJ whole genome shotgun (WGS) entry which is preliminary data.</text>
</comment>
<protein>
    <submittedName>
        <fullName evidence="1">Uncharacterized protein</fullName>
    </submittedName>
</protein>
<dbReference type="AlphaFoldDB" id="A0ABC9UFY8"/>
<evidence type="ECO:0000313" key="2">
    <source>
        <dbReference type="Proteomes" id="UP000017391"/>
    </source>
</evidence>
<accession>A0ABC9UFY8</accession>
<evidence type="ECO:0000313" key="1">
    <source>
        <dbReference type="EMBL" id="ESM38874.1"/>
    </source>
</evidence>
<organism evidence="1 2">
    <name type="scientific">Enterobacter asburiae</name>
    <dbReference type="NCBI Taxonomy" id="61645"/>
    <lineage>
        <taxon>Bacteria</taxon>
        <taxon>Pseudomonadati</taxon>
        <taxon>Pseudomonadota</taxon>
        <taxon>Gammaproteobacteria</taxon>
        <taxon>Enterobacterales</taxon>
        <taxon>Enterobacteriaceae</taxon>
        <taxon>Enterobacter</taxon>
        <taxon>Enterobacter cloacae complex</taxon>
    </lineage>
</organism>
<proteinExistence type="predicted"/>
<gene>
    <name evidence="1" type="ORF">L402_00807</name>
</gene>
<sequence length="64" mass="7889">MDAFFVDFRRAGKRSVTRHFARWRCAYRAYKTTPQNMQTKKKTSFDVFLLEYWYRGWDSNPQAR</sequence>
<dbReference type="EMBL" id="AYIP01000003">
    <property type="protein sequence ID" value="ESM38874.1"/>
    <property type="molecule type" value="Genomic_DNA"/>
</dbReference>